<dbReference type="InterPro" id="IPR058544">
    <property type="entry name" value="ETR1_N"/>
</dbReference>
<dbReference type="SMART" id="SM00387">
    <property type="entry name" value="HATPase_c"/>
    <property type="match status" value="1"/>
</dbReference>
<feature type="transmembrane region" description="Helical" evidence="7">
    <location>
        <begin position="32"/>
        <end position="52"/>
    </location>
</feature>
<dbReference type="InterPro" id="IPR036097">
    <property type="entry name" value="HisK_dim/P_sf"/>
</dbReference>
<evidence type="ECO:0000259" key="8">
    <source>
        <dbReference type="PROSITE" id="PS50109"/>
    </source>
</evidence>
<comment type="catalytic activity">
    <reaction evidence="1">
        <text>ATP + protein L-histidine = ADP + protein N-phospho-L-histidine.</text>
        <dbReference type="EC" id="2.7.13.3"/>
    </reaction>
</comment>
<keyword evidence="3" id="KW-0597">Phosphoprotein</keyword>
<gene>
    <name evidence="9" type="ORF">GCM10022414_28500</name>
</gene>
<proteinExistence type="predicted"/>
<keyword evidence="7" id="KW-1133">Transmembrane helix</keyword>
<organism evidence="9 10">
    <name type="scientific">Zhongshania borealis</name>
    <dbReference type="NCBI Taxonomy" id="889488"/>
    <lineage>
        <taxon>Bacteria</taxon>
        <taxon>Pseudomonadati</taxon>
        <taxon>Pseudomonadota</taxon>
        <taxon>Gammaproteobacteria</taxon>
        <taxon>Cellvibrionales</taxon>
        <taxon>Spongiibacteraceae</taxon>
        <taxon>Zhongshania</taxon>
    </lineage>
</organism>
<evidence type="ECO:0000256" key="2">
    <source>
        <dbReference type="ARBA" id="ARBA00012438"/>
    </source>
</evidence>
<keyword evidence="4" id="KW-0808">Transferase</keyword>
<dbReference type="SUPFAM" id="SSF55874">
    <property type="entry name" value="ATPase domain of HSP90 chaperone/DNA topoisomerase II/histidine kinase"/>
    <property type="match status" value="1"/>
</dbReference>
<keyword evidence="6" id="KW-0175">Coiled coil</keyword>
<evidence type="ECO:0000256" key="7">
    <source>
        <dbReference type="SAM" id="Phobius"/>
    </source>
</evidence>
<dbReference type="SUPFAM" id="SSF47384">
    <property type="entry name" value="Homodimeric domain of signal transducing histidine kinase"/>
    <property type="match status" value="1"/>
</dbReference>
<dbReference type="Gene3D" id="1.10.287.130">
    <property type="match status" value="1"/>
</dbReference>
<feature type="transmembrane region" description="Helical" evidence="7">
    <location>
        <begin position="64"/>
        <end position="84"/>
    </location>
</feature>
<evidence type="ECO:0000313" key="10">
    <source>
        <dbReference type="Proteomes" id="UP001500392"/>
    </source>
</evidence>
<dbReference type="Pfam" id="PF25487">
    <property type="entry name" value="ETR1_N"/>
    <property type="match status" value="1"/>
</dbReference>
<dbReference type="Gene3D" id="3.30.565.10">
    <property type="entry name" value="Histidine kinase-like ATPase, C-terminal domain"/>
    <property type="match status" value="1"/>
</dbReference>
<dbReference type="InterPro" id="IPR005467">
    <property type="entry name" value="His_kinase_dom"/>
</dbReference>
<sequence length="414" mass="46358">MASEFLNKLLGPEMPPHGHCYLWNEDLVRLHVISDVLISLSYFTIPLALVYLVRKRDDLKFNYIFVMFAIFIFACGATHAVNIFNVWYGAYWLSGGVKLVTAIASVGTAIVVWPLIPKALAIPSNSQLIALNQKLRDEADENRRQKLQVEALTKDLEALVDQRTRELAETRVMKTLLEKNHASLERSNVALEEYAKVTAHDIKEPLRSISVFGQLLSERLDGSLDVDESKWLQTMVASTQRMTEMIDDLQEYCAPQSFVPTGPITIDEQLDRAILEHQVAINQYGTELRREPLGLVNMGAEPLLKLLSNLVDNAVKFSRDATPPVVEIGPMDDAAEGEVGFYIRDNGIGIASHYHQRVFGVFGVFERLYQEGDYDGTGIGLAICRRILDECAGRVEIISELGNGCEFRVYLPAA</sequence>
<keyword evidence="7" id="KW-0812">Transmembrane</keyword>
<dbReference type="RefSeq" id="WP_344937239.1">
    <property type="nucleotide sequence ID" value="NZ_BAABDM010000006.1"/>
</dbReference>
<feature type="transmembrane region" description="Helical" evidence="7">
    <location>
        <begin position="90"/>
        <end position="116"/>
    </location>
</feature>
<dbReference type="Pfam" id="PF00512">
    <property type="entry name" value="HisKA"/>
    <property type="match status" value="1"/>
</dbReference>
<reference evidence="10" key="1">
    <citation type="journal article" date="2019" name="Int. J. Syst. Evol. Microbiol.">
        <title>The Global Catalogue of Microorganisms (GCM) 10K type strain sequencing project: providing services to taxonomists for standard genome sequencing and annotation.</title>
        <authorList>
            <consortium name="The Broad Institute Genomics Platform"/>
            <consortium name="The Broad Institute Genome Sequencing Center for Infectious Disease"/>
            <person name="Wu L."/>
            <person name="Ma J."/>
        </authorList>
    </citation>
    <scope>NUCLEOTIDE SEQUENCE [LARGE SCALE GENOMIC DNA]</scope>
    <source>
        <strain evidence="10">JCM 17304</strain>
    </source>
</reference>
<dbReference type="EMBL" id="BAABDM010000006">
    <property type="protein sequence ID" value="GAA4101258.1"/>
    <property type="molecule type" value="Genomic_DNA"/>
</dbReference>
<dbReference type="PROSITE" id="PS50109">
    <property type="entry name" value="HIS_KIN"/>
    <property type="match status" value="1"/>
</dbReference>
<evidence type="ECO:0000256" key="4">
    <source>
        <dbReference type="ARBA" id="ARBA00022679"/>
    </source>
</evidence>
<evidence type="ECO:0000256" key="6">
    <source>
        <dbReference type="SAM" id="Coils"/>
    </source>
</evidence>
<dbReference type="InterPro" id="IPR003594">
    <property type="entry name" value="HATPase_dom"/>
</dbReference>
<dbReference type="InterPro" id="IPR052162">
    <property type="entry name" value="Sensor_kinase/Photoreceptor"/>
</dbReference>
<keyword evidence="5" id="KW-0418">Kinase</keyword>
<dbReference type="PRINTS" id="PR00344">
    <property type="entry name" value="BCTRLSENSOR"/>
</dbReference>
<dbReference type="PANTHER" id="PTHR43304">
    <property type="entry name" value="PHYTOCHROME-LIKE PROTEIN CPH1"/>
    <property type="match status" value="1"/>
</dbReference>
<dbReference type="InterPro" id="IPR004358">
    <property type="entry name" value="Sig_transdc_His_kin-like_C"/>
</dbReference>
<feature type="domain" description="Histidine kinase" evidence="8">
    <location>
        <begin position="197"/>
        <end position="414"/>
    </location>
</feature>
<protein>
    <recommendedName>
        <fullName evidence="2">histidine kinase</fullName>
        <ecNumber evidence="2">2.7.13.3</ecNumber>
    </recommendedName>
</protein>
<dbReference type="SMART" id="SM00388">
    <property type="entry name" value="HisKA"/>
    <property type="match status" value="1"/>
</dbReference>
<name>A0ABP7X2N3_9GAMM</name>
<dbReference type="InterPro" id="IPR003661">
    <property type="entry name" value="HisK_dim/P_dom"/>
</dbReference>
<accession>A0ABP7X2N3</accession>
<keyword evidence="10" id="KW-1185">Reference proteome</keyword>
<feature type="coiled-coil region" evidence="6">
    <location>
        <begin position="125"/>
        <end position="169"/>
    </location>
</feature>
<evidence type="ECO:0000256" key="5">
    <source>
        <dbReference type="ARBA" id="ARBA00022777"/>
    </source>
</evidence>
<dbReference type="CDD" id="cd00082">
    <property type="entry name" value="HisKA"/>
    <property type="match status" value="1"/>
</dbReference>
<dbReference type="Proteomes" id="UP001500392">
    <property type="component" value="Unassembled WGS sequence"/>
</dbReference>
<dbReference type="Pfam" id="PF02518">
    <property type="entry name" value="HATPase_c"/>
    <property type="match status" value="1"/>
</dbReference>
<dbReference type="PANTHER" id="PTHR43304:SF1">
    <property type="entry name" value="PAC DOMAIN-CONTAINING PROTEIN"/>
    <property type="match status" value="1"/>
</dbReference>
<evidence type="ECO:0000256" key="1">
    <source>
        <dbReference type="ARBA" id="ARBA00000085"/>
    </source>
</evidence>
<keyword evidence="7" id="KW-0472">Membrane</keyword>
<dbReference type="InterPro" id="IPR036890">
    <property type="entry name" value="HATPase_C_sf"/>
</dbReference>
<dbReference type="EC" id="2.7.13.3" evidence="2"/>
<evidence type="ECO:0000256" key="3">
    <source>
        <dbReference type="ARBA" id="ARBA00022553"/>
    </source>
</evidence>
<evidence type="ECO:0000313" key="9">
    <source>
        <dbReference type="EMBL" id="GAA4101258.1"/>
    </source>
</evidence>
<comment type="caution">
    <text evidence="9">The sequence shown here is derived from an EMBL/GenBank/DDBJ whole genome shotgun (WGS) entry which is preliminary data.</text>
</comment>